<accession>T2GAM6</accession>
<keyword evidence="3" id="KW-0418">Kinase</keyword>
<proteinExistence type="predicted"/>
<dbReference type="Pfam" id="PF01583">
    <property type="entry name" value="APS_kinase"/>
    <property type="match status" value="1"/>
</dbReference>
<keyword evidence="4" id="KW-1185">Reference proteome</keyword>
<dbReference type="GO" id="GO:0016301">
    <property type="term" value="F:kinase activity"/>
    <property type="evidence" value="ECO:0007669"/>
    <property type="project" value="UniProtKB-KW"/>
</dbReference>
<dbReference type="PANTHER" id="PTHR43883:SF1">
    <property type="entry name" value="GLUCONOKINASE"/>
    <property type="match status" value="1"/>
</dbReference>
<dbReference type="SUPFAM" id="SSF52540">
    <property type="entry name" value="P-loop containing nucleoside triphosphate hydrolases"/>
    <property type="match status" value="1"/>
</dbReference>
<dbReference type="InterPro" id="IPR027417">
    <property type="entry name" value="P-loop_NTPase"/>
</dbReference>
<feature type="domain" description="APS kinase" evidence="2">
    <location>
        <begin position="6"/>
        <end position="132"/>
    </location>
</feature>
<dbReference type="STRING" id="1121448.DGI_1831"/>
<dbReference type="InterPro" id="IPR059117">
    <property type="entry name" value="APS_kinase_dom"/>
</dbReference>
<dbReference type="Proteomes" id="UP000016587">
    <property type="component" value="Chromosome"/>
</dbReference>
<dbReference type="PANTHER" id="PTHR43883">
    <property type="entry name" value="SLR0207 PROTEIN"/>
    <property type="match status" value="1"/>
</dbReference>
<keyword evidence="1" id="KW-0808">Transferase</keyword>
<sequence>MRLPLLWIAGLPGSGKSTIARLVRDALVLQGLDVVLLAMDERRKVYIPHPEYTAEERERAYAMLVDEAVALQRQGRVVLIDATAHRRAWREAARARAAHFGEVIIHVPLEVAMAREAARPEGLVQAQLYRRALERRRSGRPDPGLGEVPGVDVPFEMPAPSVPGTPGVLVLDGAALSPQQAAGRILDWLAQADRAG</sequence>
<evidence type="ECO:0000313" key="3">
    <source>
        <dbReference type="EMBL" id="AGW13625.1"/>
    </source>
</evidence>
<evidence type="ECO:0000259" key="2">
    <source>
        <dbReference type="Pfam" id="PF01583"/>
    </source>
</evidence>
<dbReference type="KEGG" id="dgg:DGI_1831"/>
<dbReference type="Gene3D" id="3.40.50.300">
    <property type="entry name" value="P-loop containing nucleotide triphosphate hydrolases"/>
    <property type="match status" value="1"/>
</dbReference>
<dbReference type="AlphaFoldDB" id="T2GAM6"/>
<dbReference type="EMBL" id="CP006585">
    <property type="protein sequence ID" value="AGW13625.1"/>
    <property type="molecule type" value="Genomic_DNA"/>
</dbReference>
<reference evidence="4" key="2">
    <citation type="submission" date="2013-07" db="EMBL/GenBank/DDBJ databases">
        <authorList>
            <person name="Morais-Silva F.O."/>
            <person name="Rezende A.M."/>
            <person name="Pimentel C."/>
            <person name="Resende D.M."/>
            <person name="Santos C.I."/>
            <person name="Clemente C."/>
            <person name="de Oliveira L.M."/>
            <person name="da Silva S.M."/>
            <person name="Costa D.A."/>
            <person name="Varela-Raposo A."/>
            <person name="Horacio E.C.A."/>
            <person name="Matos M."/>
            <person name="Flores O."/>
            <person name="Ruiz J.C."/>
            <person name="Rodrigues-Pousada C."/>
        </authorList>
    </citation>
    <scope>NUCLEOTIDE SEQUENCE [LARGE SCALE GENOMIC DNA]</scope>
    <source>
        <strain evidence="4">ATCC 19364 / DSM 1382 / NCIMB 9332 / VKM B-1759</strain>
    </source>
</reference>
<gene>
    <name evidence="3" type="primary">cysC</name>
    <name evidence="3" type="ORF">DGI_1831</name>
</gene>
<dbReference type="PATRIC" id="fig|1121448.10.peg.1798"/>
<dbReference type="HOGENOM" id="CLU_046932_2_3_7"/>
<evidence type="ECO:0000256" key="1">
    <source>
        <dbReference type="ARBA" id="ARBA00022679"/>
    </source>
</evidence>
<name>T2GAM6_MEGG1</name>
<protein>
    <submittedName>
        <fullName evidence="3">Putative adenylylsulfate kinase</fullName>
    </submittedName>
</protein>
<organism evidence="3 4">
    <name type="scientific">Megalodesulfovibrio gigas (strain ATCC 19364 / DSM 1382 / NCIMB 9332 / VKM B-1759)</name>
    <name type="common">Desulfovibrio gigas</name>
    <dbReference type="NCBI Taxonomy" id="1121448"/>
    <lineage>
        <taxon>Bacteria</taxon>
        <taxon>Pseudomonadati</taxon>
        <taxon>Thermodesulfobacteriota</taxon>
        <taxon>Desulfovibrionia</taxon>
        <taxon>Desulfovibrionales</taxon>
        <taxon>Desulfovibrionaceae</taxon>
        <taxon>Megalodesulfovibrio</taxon>
    </lineage>
</organism>
<dbReference type="InterPro" id="IPR052732">
    <property type="entry name" value="Cell-binding_unc_protein"/>
</dbReference>
<evidence type="ECO:0000313" key="4">
    <source>
        <dbReference type="Proteomes" id="UP000016587"/>
    </source>
</evidence>
<reference evidence="3 4" key="1">
    <citation type="journal article" date="2013" name="J. Bacteriol.">
        <title>Roles of HynAB and Ech, the only two hydrogenases found in the model sulfate reducer Desulfovibrio gigas.</title>
        <authorList>
            <person name="Morais-Silva F.O."/>
            <person name="Santos C.I."/>
            <person name="Rodrigues R."/>
            <person name="Pereira I.A."/>
            <person name="Rodrigues-Pousada C."/>
        </authorList>
    </citation>
    <scope>NUCLEOTIDE SEQUENCE [LARGE SCALE GENOMIC DNA]</scope>
    <source>
        <strain evidence="4">ATCC 19364 / DSM 1382 / NCIMB 9332 / VKM B-1759</strain>
    </source>
</reference>
<dbReference type="eggNOG" id="COG0529">
    <property type="taxonomic scope" value="Bacteria"/>
</dbReference>